<proteinExistence type="predicted"/>
<reference evidence="1 2" key="1">
    <citation type="submission" date="2013-01" db="EMBL/GenBank/DDBJ databases">
        <title>The Genome Sequence of Butyricicoccus pullicaecorum 1.2.</title>
        <authorList>
            <consortium name="The Broad Institute Genome Sequencing Platform"/>
            <person name="Earl A."/>
            <person name="Ward D."/>
            <person name="Feldgarden M."/>
            <person name="Gevers D."/>
            <person name="Van Immerseel F."/>
            <person name="Eeckhaut V."/>
            <person name="Walker B."/>
            <person name="Young S.K."/>
            <person name="Zeng Q."/>
            <person name="Gargeya S."/>
            <person name="Fitzgerald M."/>
            <person name="Haas B."/>
            <person name="Abouelleil A."/>
            <person name="Alvarado L."/>
            <person name="Arachchi H.M."/>
            <person name="Berlin A.M."/>
            <person name="Chapman S.B."/>
            <person name="Dewar J."/>
            <person name="Goldberg J."/>
            <person name="Griggs A."/>
            <person name="Gujja S."/>
            <person name="Hansen M."/>
            <person name="Howarth C."/>
            <person name="Imamovic A."/>
            <person name="Larimer J."/>
            <person name="McCowan C."/>
            <person name="Murphy C."/>
            <person name="Neiman D."/>
            <person name="Pearson M."/>
            <person name="Priest M."/>
            <person name="Roberts A."/>
            <person name="Saif S."/>
            <person name="Shea T."/>
            <person name="Sisk P."/>
            <person name="Sykes S."/>
            <person name="Wortman J."/>
            <person name="Nusbaum C."/>
            <person name="Birren B."/>
        </authorList>
    </citation>
    <scope>NUCLEOTIDE SEQUENCE [LARGE SCALE GENOMIC DNA]</scope>
    <source>
        <strain evidence="1 2">1.2</strain>
    </source>
</reference>
<dbReference type="Proteomes" id="UP000013981">
    <property type="component" value="Unassembled WGS sequence"/>
</dbReference>
<keyword evidence="2" id="KW-1185">Reference proteome</keyword>
<sequence>MNKTLRKALLLERCRKGDSKAMLKMSEYGDAKIANMWLVRAVLYGNEEAREILRCNPSRASDTLIPIENFIPGKSMVGCSRTYSAEELLEIGFDNLPNLQKSYLLMGLSNERVLLLATDTEPESPGKDVFGDRTYYNYYTYDEFFHRISKKTCEDNPIFAYGLGVAYFEAHKHLPDLRIDWLVEDGIIKM</sequence>
<dbReference type="AlphaFoldDB" id="R8W6A6"/>
<organism evidence="1 2">
    <name type="scientific">Butyricicoccus pullicaecorum 1.2</name>
    <dbReference type="NCBI Taxonomy" id="1203606"/>
    <lineage>
        <taxon>Bacteria</taxon>
        <taxon>Bacillati</taxon>
        <taxon>Bacillota</taxon>
        <taxon>Clostridia</taxon>
        <taxon>Eubacteriales</taxon>
        <taxon>Butyricicoccaceae</taxon>
        <taxon>Butyricicoccus</taxon>
    </lineage>
</organism>
<name>R8W6A6_9FIRM</name>
<gene>
    <name evidence="1" type="ORF">HMPREF1526_01728</name>
</gene>
<protein>
    <submittedName>
        <fullName evidence="1">Uncharacterized protein</fullName>
    </submittedName>
</protein>
<dbReference type="HOGENOM" id="CLU_1425588_0_0_9"/>
<comment type="caution">
    <text evidence="1">The sequence shown here is derived from an EMBL/GenBank/DDBJ whole genome shotgun (WGS) entry which is preliminary data.</text>
</comment>
<accession>R8W6A6</accession>
<dbReference type="RefSeq" id="WP_016147886.1">
    <property type="nucleotide sequence ID" value="NZ_KB976103.1"/>
</dbReference>
<dbReference type="EMBL" id="AQOB01000004">
    <property type="protein sequence ID" value="EOQ38687.1"/>
    <property type="molecule type" value="Genomic_DNA"/>
</dbReference>
<evidence type="ECO:0000313" key="2">
    <source>
        <dbReference type="Proteomes" id="UP000013981"/>
    </source>
</evidence>
<evidence type="ECO:0000313" key="1">
    <source>
        <dbReference type="EMBL" id="EOQ38687.1"/>
    </source>
</evidence>